<dbReference type="InterPro" id="IPR028082">
    <property type="entry name" value="Peripla_BP_I"/>
</dbReference>
<dbReference type="Gene3D" id="1.10.260.40">
    <property type="entry name" value="lambda repressor-like DNA-binding domains"/>
    <property type="match status" value="1"/>
</dbReference>
<evidence type="ECO:0000256" key="1">
    <source>
        <dbReference type="ARBA" id="ARBA00023015"/>
    </source>
</evidence>
<dbReference type="SMART" id="SM00354">
    <property type="entry name" value="HTH_LACI"/>
    <property type="match status" value="1"/>
</dbReference>
<dbReference type="Proteomes" id="UP000520156">
    <property type="component" value="Unassembled WGS sequence"/>
</dbReference>
<dbReference type="SUPFAM" id="SSF47413">
    <property type="entry name" value="lambda repressor-like DNA-binding domains"/>
    <property type="match status" value="1"/>
</dbReference>
<dbReference type="PROSITE" id="PS00356">
    <property type="entry name" value="HTH_LACI_1"/>
    <property type="match status" value="1"/>
</dbReference>
<dbReference type="PANTHER" id="PTHR30146">
    <property type="entry name" value="LACI-RELATED TRANSCRIPTIONAL REPRESSOR"/>
    <property type="match status" value="1"/>
</dbReference>
<accession>A0A7X1F8L4</accession>
<dbReference type="GO" id="GO:0003700">
    <property type="term" value="F:DNA-binding transcription factor activity"/>
    <property type="evidence" value="ECO:0007669"/>
    <property type="project" value="TreeGrafter"/>
</dbReference>
<dbReference type="PANTHER" id="PTHR30146:SF120">
    <property type="entry name" value="ALANINE RACEMASE"/>
    <property type="match status" value="1"/>
</dbReference>
<feature type="domain" description="HTH lacI-type" evidence="4">
    <location>
        <begin position="13"/>
        <end position="67"/>
    </location>
</feature>
<gene>
    <name evidence="5" type="ORF">H7F49_11765</name>
</gene>
<sequence length="343" mass="37056">MIDEAAPKPRRLRNIAELAKLAGVSAGTVSRALAGKGLVRAETRERIQALAREHGFRPNQMASGLRTGQTGVIGIAIPLGHEQGQHISDPFFMSLLGNLADTLVDRGYDIILRKCLPNQDPDWLDRLTVSGMVDGVLLIGQSDQFETIERVAASYLPLVVWGTYRQNQTHCAVGTDSFAGGQLAANHLLSSGKQRIVFLGDTRGLEIERRLAGARAALEAAQAPHWMEHYAVPLSADQMAEAIGSALEVMDPRTDAIFAASDLIAMTAIRLLHERNRSVPGDIAVIGFDDLPVAEQTTPQLTTIKQDVANGARAMASCLMRRMRGETVPSQTMPARLILRGSA</sequence>
<keyword evidence="2 5" id="KW-0238">DNA-binding</keyword>
<keyword evidence="1" id="KW-0805">Transcription regulation</keyword>
<evidence type="ECO:0000259" key="4">
    <source>
        <dbReference type="PROSITE" id="PS50932"/>
    </source>
</evidence>
<evidence type="ECO:0000313" key="5">
    <source>
        <dbReference type="EMBL" id="MBC2652380.1"/>
    </source>
</evidence>
<keyword evidence="6" id="KW-1185">Reference proteome</keyword>
<comment type="caution">
    <text evidence="5">The sequence shown here is derived from an EMBL/GenBank/DDBJ whole genome shotgun (WGS) entry which is preliminary data.</text>
</comment>
<organism evidence="5 6">
    <name type="scientific">Novosphingobium aerophilum</name>
    <dbReference type="NCBI Taxonomy" id="2839843"/>
    <lineage>
        <taxon>Bacteria</taxon>
        <taxon>Pseudomonadati</taxon>
        <taxon>Pseudomonadota</taxon>
        <taxon>Alphaproteobacteria</taxon>
        <taxon>Sphingomonadales</taxon>
        <taxon>Sphingomonadaceae</taxon>
        <taxon>Novosphingobium</taxon>
    </lineage>
</organism>
<protein>
    <submittedName>
        <fullName evidence="5">LacI family DNA-binding transcriptional regulator</fullName>
    </submittedName>
</protein>
<proteinExistence type="predicted"/>
<dbReference type="EMBL" id="JACLAU010000019">
    <property type="protein sequence ID" value="MBC2652380.1"/>
    <property type="molecule type" value="Genomic_DNA"/>
</dbReference>
<name>A0A7X1F8L4_9SPHN</name>
<keyword evidence="3" id="KW-0804">Transcription</keyword>
<dbReference type="Gene3D" id="3.40.50.2300">
    <property type="match status" value="2"/>
</dbReference>
<dbReference type="InterPro" id="IPR046335">
    <property type="entry name" value="LacI/GalR-like_sensor"/>
</dbReference>
<dbReference type="AlphaFoldDB" id="A0A7X1F8L4"/>
<dbReference type="GO" id="GO:0000976">
    <property type="term" value="F:transcription cis-regulatory region binding"/>
    <property type="evidence" value="ECO:0007669"/>
    <property type="project" value="TreeGrafter"/>
</dbReference>
<dbReference type="CDD" id="cd01392">
    <property type="entry name" value="HTH_LacI"/>
    <property type="match status" value="1"/>
</dbReference>
<dbReference type="InterPro" id="IPR000843">
    <property type="entry name" value="HTH_LacI"/>
</dbReference>
<evidence type="ECO:0000256" key="3">
    <source>
        <dbReference type="ARBA" id="ARBA00023163"/>
    </source>
</evidence>
<dbReference type="InterPro" id="IPR010982">
    <property type="entry name" value="Lambda_DNA-bd_dom_sf"/>
</dbReference>
<dbReference type="PROSITE" id="PS50932">
    <property type="entry name" value="HTH_LACI_2"/>
    <property type="match status" value="1"/>
</dbReference>
<reference evidence="5 6" key="1">
    <citation type="submission" date="2020-08" db="EMBL/GenBank/DDBJ databases">
        <title>The genome sequence of Novosphingobium flavum 4Y4.</title>
        <authorList>
            <person name="Liu Y."/>
        </authorList>
    </citation>
    <scope>NUCLEOTIDE SEQUENCE [LARGE SCALE GENOMIC DNA]</scope>
    <source>
        <strain evidence="5 6">4Y4</strain>
    </source>
</reference>
<dbReference type="RefSeq" id="WP_185683800.1">
    <property type="nucleotide sequence ID" value="NZ_JACLAU010000019.1"/>
</dbReference>
<dbReference type="Pfam" id="PF13377">
    <property type="entry name" value="Peripla_BP_3"/>
    <property type="match status" value="1"/>
</dbReference>
<dbReference type="Pfam" id="PF00356">
    <property type="entry name" value="LacI"/>
    <property type="match status" value="1"/>
</dbReference>
<evidence type="ECO:0000313" key="6">
    <source>
        <dbReference type="Proteomes" id="UP000520156"/>
    </source>
</evidence>
<evidence type="ECO:0000256" key="2">
    <source>
        <dbReference type="ARBA" id="ARBA00023125"/>
    </source>
</evidence>
<dbReference type="SUPFAM" id="SSF53822">
    <property type="entry name" value="Periplasmic binding protein-like I"/>
    <property type="match status" value="1"/>
</dbReference>